<feature type="domain" description="Heterokaryon incompatibility" evidence="1">
    <location>
        <begin position="83"/>
        <end position="229"/>
    </location>
</feature>
<gene>
    <name evidence="2" type="ORF">FIBRA_07612</name>
</gene>
<dbReference type="InterPro" id="IPR052895">
    <property type="entry name" value="HetReg/Transcr_Mod"/>
</dbReference>
<dbReference type="EMBL" id="HE797189">
    <property type="protein sequence ID" value="CCM05396.1"/>
    <property type="molecule type" value="Genomic_DNA"/>
</dbReference>
<keyword evidence="3" id="KW-1185">Reference proteome</keyword>
<proteinExistence type="predicted"/>
<dbReference type="InParanoid" id="J4IBX0"/>
<dbReference type="OrthoDB" id="2757078at2759"/>
<sequence>MEIWGCDSMSHKCGNMVSKAGIYGHRCVIYARDYDTVTSRASTYASWPKIINPSRVFNGVYARPLNCIHKETLIRTENTSDPYIAVSYVWDPDPVFTHCQWVGRSVTTQALQLAARLGAHTSLPLWIDAICIPQNDTPESTRVKLMELAKMADIYRGALGVLCIVPEVDDETCTFVEHSAAMLDMDGYRMLEQAGDAHGAYMFASRGGSDVLRTLYGSRWWTRAWTFQEAVLNSRTFLVGNNEESIPVQDVLKIAGPIARRAATQKTSVLGQSSRFWDAAVSMAEASRETMPLAEAMASVWRRQCTVLHDMVYSVLGVCQLQSVIPAYDKPFGLVLKELVEAANAKGDYSWLRWAHLMKMNQPSHSLVPRPQAVFDSPASSITRWHSVPLPGLPPARGDSDGVSIPHRSIGVVRWQSDPLPVREAIPTLEKRGHNSDEIWDLIFGMQVGLASDMDRVTGGSGISRPLLSLTVAYLEGTAAEFNDHVGERPFTPGIGFTNYASMAAKVWQETKLIILCSQGGTTVVRENGGSGKARIHKLPIISEGGVPLGLVVYDNNRYNTEGIGVVLEIKGTGHGAWQLTAFSASQD</sequence>
<evidence type="ECO:0000259" key="1">
    <source>
        <dbReference type="Pfam" id="PF06985"/>
    </source>
</evidence>
<dbReference type="PANTHER" id="PTHR24148">
    <property type="entry name" value="ANKYRIN REPEAT DOMAIN-CONTAINING PROTEIN 39 HOMOLOG-RELATED"/>
    <property type="match status" value="1"/>
</dbReference>
<evidence type="ECO:0000313" key="3">
    <source>
        <dbReference type="Proteomes" id="UP000006352"/>
    </source>
</evidence>
<dbReference type="Pfam" id="PF06985">
    <property type="entry name" value="HET"/>
    <property type="match status" value="1"/>
</dbReference>
<dbReference type="InterPro" id="IPR010730">
    <property type="entry name" value="HET"/>
</dbReference>
<organism evidence="2 3">
    <name type="scientific">Fibroporia radiculosa</name>
    <dbReference type="NCBI Taxonomy" id="599839"/>
    <lineage>
        <taxon>Eukaryota</taxon>
        <taxon>Fungi</taxon>
        <taxon>Dikarya</taxon>
        <taxon>Basidiomycota</taxon>
        <taxon>Agaricomycotina</taxon>
        <taxon>Agaricomycetes</taxon>
        <taxon>Polyporales</taxon>
        <taxon>Fibroporiaceae</taxon>
        <taxon>Fibroporia</taxon>
    </lineage>
</organism>
<dbReference type="STRING" id="599839.J4IBX0"/>
<dbReference type="RefSeq" id="XP_012184679.1">
    <property type="nucleotide sequence ID" value="XM_012329289.1"/>
</dbReference>
<dbReference type="Proteomes" id="UP000006352">
    <property type="component" value="Unassembled WGS sequence"/>
</dbReference>
<accession>J4IBX0</accession>
<dbReference type="HOGENOM" id="CLU_477690_0_0_1"/>
<dbReference type="PANTHER" id="PTHR24148:SF64">
    <property type="entry name" value="HETEROKARYON INCOMPATIBILITY DOMAIN-CONTAINING PROTEIN"/>
    <property type="match status" value="1"/>
</dbReference>
<evidence type="ECO:0000313" key="2">
    <source>
        <dbReference type="EMBL" id="CCM05396.1"/>
    </source>
</evidence>
<reference evidence="2 3" key="1">
    <citation type="journal article" date="2012" name="Appl. Environ. Microbiol.">
        <title>Short-read sequencing for genomic analysis of the brown rot fungus Fibroporia radiculosa.</title>
        <authorList>
            <person name="Tang J.D."/>
            <person name="Perkins A.D."/>
            <person name="Sonstegard T.S."/>
            <person name="Schroeder S.G."/>
            <person name="Burgess S.C."/>
            <person name="Diehl S.V."/>
        </authorList>
    </citation>
    <scope>NUCLEOTIDE SEQUENCE [LARGE SCALE GENOMIC DNA]</scope>
    <source>
        <strain evidence="2 3">TFFH 294</strain>
    </source>
</reference>
<dbReference type="GeneID" id="24100307"/>
<protein>
    <recommendedName>
        <fullName evidence="1">Heterokaryon incompatibility domain-containing protein</fullName>
    </recommendedName>
</protein>
<name>J4IBX0_9APHY</name>
<dbReference type="AlphaFoldDB" id="J4IBX0"/>